<dbReference type="RefSeq" id="WP_330483357.1">
    <property type="nucleotide sequence ID" value="NZ_JAZBJZ010000029.1"/>
</dbReference>
<accession>A0AAW9PX29</accession>
<dbReference type="EMBL" id="JAZBJZ010000029">
    <property type="protein sequence ID" value="MEE3716928.1"/>
    <property type="molecule type" value="Genomic_DNA"/>
</dbReference>
<reference evidence="1" key="1">
    <citation type="submission" date="2024-01" db="EMBL/GenBank/DDBJ databases">
        <title>Bank of Algae and Cyanobacteria of the Azores (BACA) strain genomes.</title>
        <authorList>
            <person name="Luz R."/>
            <person name="Cordeiro R."/>
            <person name="Fonseca A."/>
            <person name="Goncalves V."/>
        </authorList>
    </citation>
    <scope>NUCLEOTIDE SEQUENCE</scope>
    <source>
        <strain evidence="1">BACA0141</strain>
    </source>
</reference>
<evidence type="ECO:0000313" key="2">
    <source>
        <dbReference type="Proteomes" id="UP001333818"/>
    </source>
</evidence>
<evidence type="ECO:0000313" key="1">
    <source>
        <dbReference type="EMBL" id="MEE3716928.1"/>
    </source>
</evidence>
<comment type="caution">
    <text evidence="1">The sequence shown here is derived from an EMBL/GenBank/DDBJ whole genome shotgun (WGS) entry which is preliminary data.</text>
</comment>
<dbReference type="SMART" id="SM00028">
    <property type="entry name" value="TPR"/>
    <property type="match status" value="3"/>
</dbReference>
<dbReference type="SUPFAM" id="SSF48452">
    <property type="entry name" value="TPR-like"/>
    <property type="match status" value="2"/>
</dbReference>
<name>A0AAW9PX29_9CYAN</name>
<dbReference type="PANTHER" id="PTHR10098">
    <property type="entry name" value="RAPSYN-RELATED"/>
    <property type="match status" value="1"/>
</dbReference>
<protein>
    <recommendedName>
        <fullName evidence="3">Tetratricopeptide repeat protein</fullName>
    </recommendedName>
</protein>
<dbReference type="InterPro" id="IPR011990">
    <property type="entry name" value="TPR-like_helical_dom_sf"/>
</dbReference>
<gene>
    <name evidence="1" type="ORF">V2H45_09245</name>
</gene>
<dbReference type="InterPro" id="IPR019734">
    <property type="entry name" value="TPR_rpt"/>
</dbReference>
<proteinExistence type="predicted"/>
<keyword evidence="2" id="KW-1185">Reference proteome</keyword>
<sequence length="339" mass="37980">MKRLGSKTACWLGVVAAFSVGATLFPPEVTAQFTIVNRDNRGVRDEGDRLLDLGKFQLDRGLPKQAIASWQKAIVFYRLVNDQTAISRTLTMIGDTYQTIGARTDAQETYQTQLGFANTLKDPSVQISSLNRLSAIALIKDAPAEALPINKAALDLSRQYQHLFGTGTALHHSGLIAARYSDHFTAIKRYYASIPYRQDIRDFSGQAYTLINSGDSYMATDNFKAAITDYGWALTIARETHDLKLMAIATDRLIAPYLEIPNFYRIEDLLQNRTGIALVLNDLPTAILTQRQLGDLYLSFGYIPKAREAYQQSIDFAVKLRDDSAVRESYYRLQALDRS</sequence>
<organism evidence="1 2">
    <name type="scientific">Tumidithrix elongata BACA0141</name>
    <dbReference type="NCBI Taxonomy" id="2716417"/>
    <lineage>
        <taxon>Bacteria</taxon>
        <taxon>Bacillati</taxon>
        <taxon>Cyanobacteriota</taxon>
        <taxon>Cyanophyceae</taxon>
        <taxon>Pseudanabaenales</taxon>
        <taxon>Pseudanabaenaceae</taxon>
        <taxon>Tumidithrix</taxon>
        <taxon>Tumidithrix elongata</taxon>
    </lineage>
</organism>
<dbReference type="Proteomes" id="UP001333818">
    <property type="component" value="Unassembled WGS sequence"/>
</dbReference>
<dbReference type="AlphaFoldDB" id="A0AAW9PX29"/>
<evidence type="ECO:0008006" key="3">
    <source>
        <dbReference type="Google" id="ProtNLM"/>
    </source>
</evidence>
<dbReference type="Gene3D" id="1.25.40.10">
    <property type="entry name" value="Tetratricopeptide repeat domain"/>
    <property type="match status" value="1"/>
</dbReference>